<gene>
    <name evidence="3" type="ORF">Ark11_0240</name>
</gene>
<sequence>MGRLVIHGGRWRSRAISFIDDTSVRPTPVRLRETLFNWLGQDLSGLQCLDLFAGSGILAFEALSRGAAGAAFVDNDPRAIIGVHRAVVDLQTENNTKIFRRDATSFLRSFKDSSLHYDIVFLDPPFGMDSLLLDSILLLEKKLIFGSVVYVESPISVCLSNVWHLLKRKKVASVFGSLWRLGCRG</sequence>
<dbReference type="PATRIC" id="fig|1561003.3.peg.241"/>
<dbReference type="GO" id="GO:0031167">
    <property type="term" value="P:rRNA methylation"/>
    <property type="evidence" value="ECO:0007669"/>
    <property type="project" value="InterPro"/>
</dbReference>
<dbReference type="AlphaFoldDB" id="A0A0S4LZU8"/>
<keyword evidence="2" id="KW-0808">Transferase</keyword>
<dbReference type="Gene3D" id="3.40.50.150">
    <property type="entry name" value="Vaccinia Virus protein VP39"/>
    <property type="match status" value="1"/>
</dbReference>
<dbReference type="GO" id="GO:0008168">
    <property type="term" value="F:methyltransferase activity"/>
    <property type="evidence" value="ECO:0007669"/>
    <property type="project" value="UniProtKB-KW"/>
</dbReference>
<evidence type="ECO:0000313" key="3">
    <source>
        <dbReference type="EMBL" id="CUT17097.1"/>
    </source>
</evidence>
<dbReference type="STRING" id="1561003.Ark11_0240"/>
<dbReference type="PIRSF" id="PIRSF004553">
    <property type="entry name" value="CHP00095"/>
    <property type="match status" value="1"/>
</dbReference>
<evidence type="ECO:0008006" key="5">
    <source>
        <dbReference type="Google" id="ProtNLM"/>
    </source>
</evidence>
<dbReference type="PANTHER" id="PTHR43542:SF1">
    <property type="entry name" value="METHYLTRANSFERASE"/>
    <property type="match status" value="1"/>
</dbReference>
<dbReference type="InterPro" id="IPR004398">
    <property type="entry name" value="RNA_MeTrfase_RsmD"/>
</dbReference>
<dbReference type="PANTHER" id="PTHR43542">
    <property type="entry name" value="METHYLTRANSFERASE"/>
    <property type="match status" value="1"/>
</dbReference>
<dbReference type="InterPro" id="IPR029063">
    <property type="entry name" value="SAM-dependent_MTases_sf"/>
</dbReference>
<proteinExistence type="predicted"/>
<evidence type="ECO:0000313" key="4">
    <source>
        <dbReference type="Proteomes" id="UP000198651"/>
    </source>
</evidence>
<dbReference type="SUPFAM" id="SSF53335">
    <property type="entry name" value="S-adenosyl-L-methionine-dependent methyltransferases"/>
    <property type="match status" value="1"/>
</dbReference>
<keyword evidence="1" id="KW-0489">Methyltransferase</keyword>
<accession>A0A0S4LZU8</accession>
<dbReference type="EMBL" id="LN906597">
    <property type="protein sequence ID" value="CUT17097.1"/>
    <property type="molecule type" value="Genomic_DNA"/>
</dbReference>
<protein>
    <recommendedName>
        <fullName evidence="5">16S rRNA (Guanine(966)-N(2))-methyltransferase RsmD</fullName>
    </recommendedName>
</protein>
<reference evidence="4" key="1">
    <citation type="submission" date="2015-11" db="EMBL/GenBank/DDBJ databases">
        <authorList>
            <person name="Seth-Smith H.M.B."/>
        </authorList>
    </citation>
    <scope>NUCLEOTIDE SEQUENCE [LARGE SCALE GENOMIC DNA]</scope>
    <source>
        <strain evidence="4">2013Ark11</strain>
    </source>
</reference>
<dbReference type="Proteomes" id="UP000198651">
    <property type="component" value="Chromosome I"/>
</dbReference>
<organism evidence="3 4">
    <name type="scientific">Candidatus Ichthyocystis hellenicum</name>
    <dbReference type="NCBI Taxonomy" id="1561003"/>
    <lineage>
        <taxon>Bacteria</taxon>
        <taxon>Pseudomonadati</taxon>
        <taxon>Pseudomonadota</taxon>
        <taxon>Betaproteobacteria</taxon>
        <taxon>Burkholderiales</taxon>
        <taxon>Candidatus Ichthyocystis</taxon>
    </lineage>
</organism>
<name>A0A0S4LZU8_9BURK</name>
<dbReference type="OrthoDB" id="9803017at2"/>
<keyword evidence="4" id="KW-1185">Reference proteome</keyword>
<dbReference type="Pfam" id="PF03602">
    <property type="entry name" value="Cons_hypoth95"/>
    <property type="match status" value="1"/>
</dbReference>
<dbReference type="RefSeq" id="WP_157722211.1">
    <property type="nucleotide sequence ID" value="NZ_FLSL01000095.1"/>
</dbReference>
<dbReference type="NCBIfam" id="TIGR00095">
    <property type="entry name" value="16S rRNA (guanine(966)-N(2))-methyltransferase RsmD"/>
    <property type="match status" value="1"/>
</dbReference>
<evidence type="ECO:0000256" key="2">
    <source>
        <dbReference type="ARBA" id="ARBA00022679"/>
    </source>
</evidence>
<dbReference type="CDD" id="cd02440">
    <property type="entry name" value="AdoMet_MTases"/>
    <property type="match status" value="1"/>
</dbReference>
<evidence type="ECO:0000256" key="1">
    <source>
        <dbReference type="ARBA" id="ARBA00022603"/>
    </source>
</evidence>